<feature type="compositionally biased region" description="Polar residues" evidence="1">
    <location>
        <begin position="457"/>
        <end position="476"/>
    </location>
</feature>
<reference evidence="3" key="2">
    <citation type="submission" date="2020-02" db="EMBL/GenBank/DDBJ databases">
        <authorList>
            <consortium name="NCBI Pathogen Detection Project"/>
        </authorList>
    </citation>
    <scope>NUCLEOTIDE SEQUENCE</scope>
    <source>
        <strain evidence="4">MA.CK_98/00010293</strain>
        <strain evidence="3">MA.CK_98/00011463</strain>
    </source>
</reference>
<dbReference type="InterPro" id="IPR011604">
    <property type="entry name" value="PDDEXK-like_dom_sf"/>
</dbReference>
<feature type="region of interest" description="Disordered" evidence="1">
    <location>
        <begin position="457"/>
        <end position="536"/>
    </location>
</feature>
<dbReference type="InterPro" id="IPR010584">
    <property type="entry name" value="ExoDNase_VIII"/>
</dbReference>
<sequence length="967" mass="107428">MEFFYVVKATQKSGKQDATVWFTAKSEARANLMLDVVLEDAEIETGRGKDYARPIRTNFPVVNELPPEGEISFTFTNYYRLGEDGMTWEQIPGVTLPSSEAAAVARQHIVDGVDTETGEVLEDHSGNFENKDNSPTPAPELTVVATMPLRHRVLAQYIGEGEYLYHVDASQKKEILRLEMDTDNSYVQNLLLAAENVEAFKKAIEHDIHKIVNAVKKVFPVDGKTPELATVIQFLKTWFETEHIDRGLLVKEWAKGNRVSAIQRTESGANAGGGNKTDRNPDYEHTLDTLDVEIAMATLPMDFNIYELPGSVYRRAKEIVKKKESPFKEWSAALRATPGILDYSRAAIFALIRSAHPEFYHYPGRLQGYINANLTETDHENPTEEALTAARHTPEKDAVEEANRQLAAARGEYVEGISDPNDPKWVKTGTSQPTTEPELVKNVGNSIFDVSALMQNSSTHGTETNPETTSNVQVQKADSDEKQAGDAVQAGEGDLGTGKEAVTVEAETHQNNDSVSQSEPEAQQNVQESQQEEPEAAWPEYFEPGRYEGVPNEVYHAANGISSTQVKDARVSLMYFNARHVEKTIVKERSPVLDMGNLVHALALQPENLEAEFSVEPEIPEGAFTTTATLREFIDAHDASLPALLSADDIKALLEEYNATLPSQMPLGASVDETYASYEQLPEEFQRIENGTKHTATAMKACIKEYNATLPAPVKTSGSRDVLLEQLAIINPDLVAQEAQKSSPLKVSGTKADLIQAVKSVNPAAVFADELLDAWRENTEGKVLVTRQQLGTALNIQKALLEHPTAGKLLTHPGRAVEVSYFGIDEETGLEVRVRPDLELDMGGLRIGADLKTISMWNIKQEGLRAKLHREIIDRDYHLSAAMYCETAALDQFFWIFVNKDENYHWVAIIEASTELLELGMLEYRKTMRAIANGFDTGEWPAPITEDYTDELNDFDVHRLEALRVQA</sequence>
<dbReference type="Pfam" id="PF06630">
    <property type="entry name" value="Exonuc_VIII"/>
    <property type="match status" value="1"/>
</dbReference>
<reference evidence="3" key="1">
    <citation type="journal article" date="2018" name="Genome Biol.">
        <title>SKESA: strategic k-mer extension for scrupulous assemblies.</title>
        <authorList>
            <person name="Souvorov A."/>
            <person name="Agarwala R."/>
            <person name="Lipman D.J."/>
        </authorList>
    </citation>
    <scope>NUCLEOTIDE SEQUENCE</scope>
    <source>
        <strain evidence="4">MA.CK_98/00010293</strain>
        <strain evidence="3">MA.CK_98/00011463</strain>
    </source>
</reference>
<dbReference type="AlphaFoldDB" id="A0A759K0S0"/>
<proteinExistence type="predicted"/>
<comment type="caution">
    <text evidence="3">The sequence shown here is derived from an EMBL/GenBank/DDBJ whole genome shotgun (WGS) entry which is preliminary data.</text>
</comment>
<dbReference type="GO" id="GO:0051908">
    <property type="term" value="F:double-stranded DNA 5'-3' DNA exonuclease activity"/>
    <property type="evidence" value="ECO:0007669"/>
    <property type="project" value="InterPro"/>
</dbReference>
<accession>A0A759K0S0</accession>
<dbReference type="Gene3D" id="3.90.320.10">
    <property type="match status" value="1"/>
</dbReference>
<feature type="compositionally biased region" description="Polar residues" evidence="1">
    <location>
        <begin position="509"/>
        <end position="529"/>
    </location>
</feature>
<dbReference type="EMBL" id="DAAXOF010000048">
    <property type="protein sequence ID" value="HAG1883262.1"/>
    <property type="molecule type" value="Genomic_DNA"/>
</dbReference>
<evidence type="ECO:0000313" key="4">
    <source>
        <dbReference type="EMBL" id="HAG5359128.1"/>
    </source>
</evidence>
<name>A0A759K0S0_SALER</name>
<dbReference type="Pfam" id="PF12684">
    <property type="entry name" value="DUF3799"/>
    <property type="match status" value="1"/>
</dbReference>
<evidence type="ECO:0000256" key="1">
    <source>
        <dbReference type="SAM" id="MobiDB-lite"/>
    </source>
</evidence>
<evidence type="ECO:0000313" key="3">
    <source>
        <dbReference type="EMBL" id="HAG1883262.1"/>
    </source>
</evidence>
<dbReference type="InterPro" id="IPR024432">
    <property type="entry name" value="Put_RecE_PDDEXK-like_dom"/>
</dbReference>
<evidence type="ECO:0000259" key="2">
    <source>
        <dbReference type="Pfam" id="PF12684"/>
    </source>
</evidence>
<protein>
    <submittedName>
        <fullName evidence="3">Exodeoxyribonuclease</fullName>
    </submittedName>
</protein>
<gene>
    <name evidence="4" type="ORF">G8O64_004874</name>
    <name evidence="3" type="ORF">G8V93_004877</name>
</gene>
<feature type="region of interest" description="Disordered" evidence="1">
    <location>
        <begin position="415"/>
        <end position="438"/>
    </location>
</feature>
<dbReference type="EMBL" id="DAAYQT010000047">
    <property type="protein sequence ID" value="HAG5359128.1"/>
    <property type="molecule type" value="Genomic_DNA"/>
</dbReference>
<feature type="domain" description="Putative exodeoxyribonuclease 8 PDDEXK-like" evidence="2">
    <location>
        <begin position="790"/>
        <end position="942"/>
    </location>
</feature>
<organism evidence="3">
    <name type="scientific">Salmonella enterica</name>
    <name type="common">Salmonella choleraesuis</name>
    <dbReference type="NCBI Taxonomy" id="28901"/>
    <lineage>
        <taxon>Bacteria</taxon>
        <taxon>Pseudomonadati</taxon>
        <taxon>Pseudomonadota</taxon>
        <taxon>Gammaproteobacteria</taxon>
        <taxon>Enterobacterales</taxon>
        <taxon>Enterobacteriaceae</taxon>
        <taxon>Salmonella</taxon>
    </lineage>
</organism>